<sequence length="139" mass="16073">MLFLKLLSLILKIWWKKSTKTWSSITNIADEMLDFYHDLVNKIRYKINSFISGTTMTDADNSEIQEFSHKVNEGRSIIPDLVGKMESLTNTEELVRIIKNEMVTKLGINIAEEIIVFISKQGKYFNLQIVSDEKLSSRP</sequence>
<keyword evidence="1" id="KW-0732">Signal</keyword>
<keyword evidence="3" id="KW-1185">Reference proteome</keyword>
<evidence type="ECO:0000313" key="3">
    <source>
        <dbReference type="Proteomes" id="UP001054945"/>
    </source>
</evidence>
<protein>
    <submittedName>
        <fullName evidence="2">Uncharacterized protein</fullName>
    </submittedName>
</protein>
<organism evidence="2 3">
    <name type="scientific">Caerostris extrusa</name>
    <name type="common">Bark spider</name>
    <name type="synonym">Caerostris bankana</name>
    <dbReference type="NCBI Taxonomy" id="172846"/>
    <lineage>
        <taxon>Eukaryota</taxon>
        <taxon>Metazoa</taxon>
        <taxon>Ecdysozoa</taxon>
        <taxon>Arthropoda</taxon>
        <taxon>Chelicerata</taxon>
        <taxon>Arachnida</taxon>
        <taxon>Araneae</taxon>
        <taxon>Araneomorphae</taxon>
        <taxon>Entelegynae</taxon>
        <taxon>Araneoidea</taxon>
        <taxon>Araneidae</taxon>
        <taxon>Caerostris</taxon>
    </lineage>
</organism>
<feature type="signal peptide" evidence="1">
    <location>
        <begin position="1"/>
        <end position="18"/>
    </location>
</feature>
<evidence type="ECO:0000313" key="2">
    <source>
        <dbReference type="EMBL" id="GIY39030.1"/>
    </source>
</evidence>
<feature type="chain" id="PRO_5043528694" evidence="1">
    <location>
        <begin position="19"/>
        <end position="139"/>
    </location>
</feature>
<accession>A0AAV4SYA8</accession>
<dbReference type="Proteomes" id="UP001054945">
    <property type="component" value="Unassembled WGS sequence"/>
</dbReference>
<name>A0AAV4SYA8_CAEEX</name>
<reference evidence="2 3" key="1">
    <citation type="submission" date="2021-06" db="EMBL/GenBank/DDBJ databases">
        <title>Caerostris extrusa draft genome.</title>
        <authorList>
            <person name="Kono N."/>
            <person name="Arakawa K."/>
        </authorList>
    </citation>
    <scope>NUCLEOTIDE SEQUENCE [LARGE SCALE GENOMIC DNA]</scope>
</reference>
<comment type="caution">
    <text evidence="2">The sequence shown here is derived from an EMBL/GenBank/DDBJ whole genome shotgun (WGS) entry which is preliminary data.</text>
</comment>
<dbReference type="EMBL" id="BPLR01010390">
    <property type="protein sequence ID" value="GIY39030.1"/>
    <property type="molecule type" value="Genomic_DNA"/>
</dbReference>
<dbReference type="AlphaFoldDB" id="A0AAV4SYA8"/>
<proteinExistence type="predicted"/>
<gene>
    <name evidence="2" type="primary">AVEN_1046_1</name>
    <name evidence="2" type="ORF">CEXT_80061</name>
</gene>
<evidence type="ECO:0000256" key="1">
    <source>
        <dbReference type="SAM" id="SignalP"/>
    </source>
</evidence>